<organism evidence="2">
    <name type="scientific">freshwater metagenome</name>
    <dbReference type="NCBI Taxonomy" id="449393"/>
    <lineage>
        <taxon>unclassified sequences</taxon>
        <taxon>metagenomes</taxon>
        <taxon>ecological metagenomes</taxon>
    </lineage>
</organism>
<dbReference type="Gene3D" id="3.50.50.60">
    <property type="entry name" value="FAD/NAD(P)-binding domain"/>
    <property type="match status" value="1"/>
</dbReference>
<name>A0A6J7G7G9_9ZZZZ</name>
<dbReference type="InterPro" id="IPR002937">
    <property type="entry name" value="Amino_oxidase"/>
</dbReference>
<reference evidence="2" key="1">
    <citation type="submission" date="2020-05" db="EMBL/GenBank/DDBJ databases">
        <authorList>
            <person name="Chiriac C."/>
            <person name="Salcher M."/>
            <person name="Ghai R."/>
            <person name="Kavagutti S V."/>
        </authorList>
    </citation>
    <scope>NUCLEOTIDE SEQUENCE</scope>
</reference>
<feature type="domain" description="Amine oxidase" evidence="1">
    <location>
        <begin position="137"/>
        <end position="376"/>
    </location>
</feature>
<dbReference type="AlphaFoldDB" id="A0A6J7G7G9"/>
<proteinExistence type="predicted"/>
<dbReference type="EMBL" id="CAFBMP010000016">
    <property type="protein sequence ID" value="CAB4903096.1"/>
    <property type="molecule type" value="Genomic_DNA"/>
</dbReference>
<dbReference type="SUPFAM" id="SSF51905">
    <property type="entry name" value="FAD/NAD(P)-binding domain"/>
    <property type="match status" value="1"/>
</dbReference>
<dbReference type="Pfam" id="PF01593">
    <property type="entry name" value="Amino_oxidase"/>
    <property type="match status" value="2"/>
</dbReference>
<dbReference type="InterPro" id="IPR036188">
    <property type="entry name" value="FAD/NAD-bd_sf"/>
</dbReference>
<accession>A0A6J7G7G9</accession>
<protein>
    <submittedName>
        <fullName evidence="2">Unannotated protein</fullName>
    </submittedName>
</protein>
<dbReference type="GO" id="GO:0016491">
    <property type="term" value="F:oxidoreductase activity"/>
    <property type="evidence" value="ECO:0007669"/>
    <property type="project" value="InterPro"/>
</dbReference>
<evidence type="ECO:0000259" key="1">
    <source>
        <dbReference type="Pfam" id="PF01593"/>
    </source>
</evidence>
<dbReference type="Gene3D" id="3.90.660.50">
    <property type="match status" value="1"/>
</dbReference>
<feature type="domain" description="Amine oxidase" evidence="1">
    <location>
        <begin position="12"/>
        <end position="66"/>
    </location>
</feature>
<dbReference type="PANTHER" id="PTHR42841">
    <property type="entry name" value="AMINE OXIDASE"/>
    <property type="match status" value="1"/>
</dbReference>
<gene>
    <name evidence="2" type="ORF">UFOPK3608_00455</name>
</gene>
<sequence length="381" mass="41323">MDFDCIVVGAGLAGLTATRNLQSAGKSVLLLESSDRVGGRVRSDLIDGYICDRGFQVINPKYPQVAASGVLKTLDFKEIPGKIRLVDYELLVGYSLDSFSSQIGSISEKINFVTFLASRGISNSKSFGEYLIKFPTFYQRVLYPFLSGVLLTNPADIAADVAQEILRSFIKSLPGIPAGGVGKFSDALAKPILNLKLNERVEEINNGVVSTSAGKYKGKYIVIATDPTTSAQLLGIGSAVKMLSSTTSYYSTSDELNNFEFLAVSSKSKLVNSIVISSVSSRYAPVGKNLIAATSLNPLTDAVFRSELADLWRTNTNKWETVARYEIKQSLPFHGTGKKKMQNFQHSDQIFVIGDHMAIPSQEGAMKSGALAAKRINQLMQ</sequence>
<evidence type="ECO:0000313" key="2">
    <source>
        <dbReference type="EMBL" id="CAB4903096.1"/>
    </source>
</evidence>